<dbReference type="STRING" id="1177154.Y5S_02065"/>
<accession>A0A095SK55</accession>
<dbReference type="PATRIC" id="fig|1177154.3.peg.2099"/>
<keyword evidence="2" id="KW-0808">Transferase</keyword>
<evidence type="ECO:0000313" key="2">
    <source>
        <dbReference type="EMBL" id="KGD64699.1"/>
    </source>
</evidence>
<organism evidence="2 3">
    <name type="scientific">Alcanivorax nanhaiticus</name>
    <dbReference type="NCBI Taxonomy" id="1177154"/>
    <lineage>
        <taxon>Bacteria</taxon>
        <taxon>Pseudomonadati</taxon>
        <taxon>Pseudomonadota</taxon>
        <taxon>Gammaproteobacteria</taxon>
        <taxon>Oceanospirillales</taxon>
        <taxon>Alcanivoracaceae</taxon>
        <taxon>Alcanivorax</taxon>
    </lineage>
</organism>
<dbReference type="EMBL" id="ARXV01000007">
    <property type="protein sequence ID" value="KGD64699.1"/>
    <property type="molecule type" value="Genomic_DNA"/>
</dbReference>
<evidence type="ECO:0000259" key="1">
    <source>
        <dbReference type="PROSITE" id="PS51186"/>
    </source>
</evidence>
<feature type="domain" description="N-acetyltransferase" evidence="1">
    <location>
        <begin position="4"/>
        <end position="177"/>
    </location>
</feature>
<dbReference type="CDD" id="cd04301">
    <property type="entry name" value="NAT_SF"/>
    <property type="match status" value="1"/>
</dbReference>
<keyword evidence="3" id="KW-1185">Reference proteome</keyword>
<sequence>MSSVEIRPVTGIAVEPWLDELARLRIEVFRDFPYLYDGDLDYERRYLDRYAQSDRSVFVLALEFNKLVGAATGLPLKEADDAFQAPFRQLGADLSTVFYFGESVLKRDWRGQGIGHRFFDLREQYAEDFGFQHTTFCAVQRPEGHPARPQGYRPLDDFWRGRGYFPQNQLVADFDWTDLGDEQPSHKPMQFWMHSL</sequence>
<dbReference type="SUPFAM" id="SSF55729">
    <property type="entry name" value="Acyl-CoA N-acyltransferases (Nat)"/>
    <property type="match status" value="1"/>
</dbReference>
<gene>
    <name evidence="2" type="ORF">Y5S_02065</name>
</gene>
<reference evidence="2 3" key="1">
    <citation type="submission" date="2012-09" db="EMBL/GenBank/DDBJ databases">
        <title>Genome Sequence of alkane-degrading Bacterium Alcanivorax sp. 19-m-6.</title>
        <authorList>
            <person name="Lai Q."/>
            <person name="Shao Z."/>
        </authorList>
    </citation>
    <scope>NUCLEOTIDE SEQUENCE [LARGE SCALE GENOMIC DNA]</scope>
    <source>
        <strain evidence="2 3">19-m-6</strain>
    </source>
</reference>
<dbReference type="InterPro" id="IPR016181">
    <property type="entry name" value="Acyl_CoA_acyltransferase"/>
</dbReference>
<dbReference type="AlphaFoldDB" id="A0A095SK55"/>
<dbReference type="eggNOG" id="COG0454">
    <property type="taxonomic scope" value="Bacteria"/>
</dbReference>
<name>A0A095SK55_9GAMM</name>
<dbReference type="RefSeq" id="WP_197055133.1">
    <property type="nucleotide sequence ID" value="NZ_ARXV01000007.1"/>
</dbReference>
<dbReference type="Gene3D" id="3.40.630.30">
    <property type="match status" value="1"/>
</dbReference>
<dbReference type="PROSITE" id="PS51186">
    <property type="entry name" value="GNAT"/>
    <property type="match status" value="1"/>
</dbReference>
<proteinExistence type="predicted"/>
<dbReference type="Pfam" id="PF00583">
    <property type="entry name" value="Acetyltransf_1"/>
    <property type="match status" value="1"/>
</dbReference>
<protein>
    <submittedName>
        <fullName evidence="2">Histone acetyltransferase HPA2-like acetyltransferase</fullName>
    </submittedName>
</protein>
<evidence type="ECO:0000313" key="3">
    <source>
        <dbReference type="Proteomes" id="UP000029444"/>
    </source>
</evidence>
<dbReference type="InterPro" id="IPR000182">
    <property type="entry name" value="GNAT_dom"/>
</dbReference>
<dbReference type="Proteomes" id="UP000029444">
    <property type="component" value="Unassembled WGS sequence"/>
</dbReference>
<comment type="caution">
    <text evidence="2">The sequence shown here is derived from an EMBL/GenBank/DDBJ whole genome shotgun (WGS) entry which is preliminary data.</text>
</comment>
<dbReference type="GO" id="GO:0016747">
    <property type="term" value="F:acyltransferase activity, transferring groups other than amino-acyl groups"/>
    <property type="evidence" value="ECO:0007669"/>
    <property type="project" value="InterPro"/>
</dbReference>